<proteinExistence type="predicted"/>
<dbReference type="PANTHER" id="PTHR41771">
    <property type="entry name" value="MEMBRANE PROTEIN-RELATED"/>
    <property type="match status" value="1"/>
</dbReference>
<dbReference type="PANTHER" id="PTHR41771:SF1">
    <property type="entry name" value="MEMBRANE PROTEIN"/>
    <property type="match status" value="1"/>
</dbReference>
<dbReference type="OrthoDB" id="5846312at2"/>
<organism evidence="3 4">
    <name type="scientific">Cellulomonas triticagri</name>
    <dbReference type="NCBI Taxonomy" id="2483352"/>
    <lineage>
        <taxon>Bacteria</taxon>
        <taxon>Bacillati</taxon>
        <taxon>Actinomycetota</taxon>
        <taxon>Actinomycetes</taxon>
        <taxon>Micrococcales</taxon>
        <taxon>Cellulomonadaceae</taxon>
        <taxon>Cellulomonas</taxon>
    </lineage>
</organism>
<gene>
    <name evidence="3" type="ORF">EBM89_03725</name>
</gene>
<dbReference type="EMBL" id="RFFI01000012">
    <property type="protein sequence ID" value="RMI13622.1"/>
    <property type="molecule type" value="Genomic_DNA"/>
</dbReference>
<name>A0A3M2JIL6_9CELL</name>
<evidence type="ECO:0000313" key="3">
    <source>
        <dbReference type="EMBL" id="RMI13622.1"/>
    </source>
</evidence>
<reference evidence="3 4" key="1">
    <citation type="submission" date="2018-10" db="EMBL/GenBank/DDBJ databases">
        <title>Isolation, diversity and antifungal activity of actinobacteria from wheat.</title>
        <authorList>
            <person name="Han C."/>
        </authorList>
    </citation>
    <scope>NUCLEOTIDE SEQUENCE [LARGE SCALE GENOMIC DNA]</scope>
    <source>
        <strain evidence="3 4">NEAU-YY56</strain>
    </source>
</reference>
<evidence type="ECO:0000313" key="4">
    <source>
        <dbReference type="Proteomes" id="UP000269289"/>
    </source>
</evidence>
<keyword evidence="2" id="KW-1133">Transmembrane helix</keyword>
<feature type="transmembrane region" description="Helical" evidence="2">
    <location>
        <begin position="356"/>
        <end position="378"/>
    </location>
</feature>
<feature type="transmembrane region" description="Helical" evidence="2">
    <location>
        <begin position="25"/>
        <end position="46"/>
    </location>
</feature>
<sequence>MGLGHSHGHRAGGAPDLEVGRRSRVVVVVLLVLAAAVTVAGLVALWPGGDRPVLETAPEGSSYSEVTVTDVELLADSASGPVLLADDADGEQIMVQVAPEYLDVVEAGDRIRVLNLPVAEGVAAPYVFVDLVRGPPMALLAAVMGVLVLVVARLRGLGAIAGLVVSVGGVLWFTVPALVEGRPALPVALVTASALMFVLLYLAHGVSVRTSTALLGTLGGLVATAGLAAWATGATHLNFLGGEYAMDLRSLAPEADLRGILLCGIVLAGLGVLNDVTITQVSAVWELRAASPASTRRDLFRGGMRIGRDHIASTVYTVAFAYLGAALPLVILVAMSDRTLLDTLTSGEIAEEVVRTMVGSIGLVLAIPLTTAIAALLVPAAEPTASPASPEPSTPSAPGPVADPATP</sequence>
<feature type="compositionally biased region" description="Pro residues" evidence="1">
    <location>
        <begin position="389"/>
        <end position="398"/>
    </location>
</feature>
<feature type="transmembrane region" description="Helical" evidence="2">
    <location>
        <begin position="257"/>
        <end position="278"/>
    </location>
</feature>
<comment type="caution">
    <text evidence="3">The sequence shown here is derived from an EMBL/GenBank/DDBJ whole genome shotgun (WGS) entry which is preliminary data.</text>
</comment>
<keyword evidence="2" id="KW-0472">Membrane</keyword>
<keyword evidence="2" id="KW-0812">Transmembrane</keyword>
<feature type="transmembrane region" description="Helical" evidence="2">
    <location>
        <begin position="134"/>
        <end position="152"/>
    </location>
</feature>
<accession>A0A3M2JIL6</accession>
<evidence type="ECO:0000256" key="2">
    <source>
        <dbReference type="SAM" id="Phobius"/>
    </source>
</evidence>
<dbReference type="Proteomes" id="UP000269289">
    <property type="component" value="Unassembled WGS sequence"/>
</dbReference>
<feature type="region of interest" description="Disordered" evidence="1">
    <location>
        <begin position="383"/>
        <end position="407"/>
    </location>
</feature>
<feature type="transmembrane region" description="Helical" evidence="2">
    <location>
        <begin position="184"/>
        <end position="202"/>
    </location>
</feature>
<evidence type="ECO:0000256" key="1">
    <source>
        <dbReference type="SAM" id="MobiDB-lite"/>
    </source>
</evidence>
<feature type="transmembrane region" description="Helical" evidence="2">
    <location>
        <begin position="159"/>
        <end position="178"/>
    </location>
</feature>
<protein>
    <submittedName>
        <fullName evidence="3">YibE/F family protein</fullName>
    </submittedName>
</protein>
<dbReference type="AlphaFoldDB" id="A0A3M2JIL6"/>
<dbReference type="InterPro" id="IPR012507">
    <property type="entry name" value="YibE_F"/>
</dbReference>
<feature type="transmembrane region" description="Helical" evidence="2">
    <location>
        <begin position="314"/>
        <end position="336"/>
    </location>
</feature>
<dbReference type="Pfam" id="PF07907">
    <property type="entry name" value="YibE_F"/>
    <property type="match status" value="1"/>
</dbReference>
<keyword evidence="4" id="KW-1185">Reference proteome</keyword>
<feature type="transmembrane region" description="Helical" evidence="2">
    <location>
        <begin position="214"/>
        <end position="237"/>
    </location>
</feature>